<reference evidence="4 5" key="1">
    <citation type="journal article" date="2023" name="Plant Dis.">
        <title>First Report of Diplodia intermedia Causing Canker and Dieback Diseases on Apple Trees in Canada.</title>
        <authorList>
            <person name="Ellouze W."/>
            <person name="Ilyukhin E."/>
            <person name="Sulman M."/>
            <person name="Ali S."/>
        </authorList>
    </citation>
    <scope>NUCLEOTIDE SEQUENCE [LARGE SCALE GENOMIC DNA]</scope>
    <source>
        <strain evidence="4 5">M45-28</strain>
    </source>
</reference>
<feature type="region of interest" description="Disordered" evidence="1">
    <location>
        <begin position="264"/>
        <end position="332"/>
    </location>
</feature>
<feature type="region of interest" description="Disordered" evidence="1">
    <location>
        <begin position="347"/>
        <end position="386"/>
    </location>
</feature>
<keyword evidence="2" id="KW-0472">Membrane</keyword>
<feature type="domain" description="DUF7598" evidence="3">
    <location>
        <begin position="13"/>
        <end position="147"/>
    </location>
</feature>
<feature type="transmembrane region" description="Helical" evidence="2">
    <location>
        <begin position="12"/>
        <end position="37"/>
    </location>
</feature>
<keyword evidence="2" id="KW-1133">Transmembrane helix</keyword>
<dbReference type="Pfam" id="PF24535">
    <property type="entry name" value="DUF7598"/>
    <property type="match status" value="1"/>
</dbReference>
<feature type="transmembrane region" description="Helical" evidence="2">
    <location>
        <begin position="121"/>
        <end position="148"/>
    </location>
</feature>
<keyword evidence="2" id="KW-0812">Transmembrane</keyword>
<feature type="compositionally biased region" description="Polar residues" evidence="1">
    <location>
        <begin position="188"/>
        <end position="197"/>
    </location>
</feature>
<gene>
    <name evidence="4" type="ORF">SLS58_010980</name>
</gene>
<feature type="region of interest" description="Disordered" evidence="1">
    <location>
        <begin position="188"/>
        <end position="229"/>
    </location>
</feature>
<evidence type="ECO:0000313" key="5">
    <source>
        <dbReference type="Proteomes" id="UP001521184"/>
    </source>
</evidence>
<comment type="caution">
    <text evidence="4">The sequence shown here is derived from an EMBL/GenBank/DDBJ whole genome shotgun (WGS) entry which is preliminary data.</text>
</comment>
<protein>
    <recommendedName>
        <fullName evidence="3">DUF7598 domain-containing protein</fullName>
    </recommendedName>
</protein>
<evidence type="ECO:0000259" key="3">
    <source>
        <dbReference type="Pfam" id="PF24535"/>
    </source>
</evidence>
<evidence type="ECO:0000256" key="1">
    <source>
        <dbReference type="SAM" id="MobiDB-lite"/>
    </source>
</evidence>
<sequence>MSILISKNLAGPAYIILNVVRALNIVGLLMVATASFLMLVKTIVVSRFFFFDGCSHVITACISLFLIASEACLFRSYFRKNWPLFSPEHGFVALGLAMILLGVNTLGNLNKDATSAANLGMPFWSVVISSGVIILVLGFVNIAASYVFRDTRLRITARKVRSKGAVSIQDAEAQLEAEKTLSIKSSMQSMTLNQSPWSTPSRKSPARSSSSAAAHHPHQPASPQPTYSPTRTIFQQARASLLPSHFRTSRYTASNYSRSFFGGRADADEEKPPVPALPPYSSEAVTPSFREKTGRSAHKKSASEGSVRSSTSASTKRHSKRSSLGRFPINISSPLAANPRFASLVNGVKKPDLAHHPSQRQRRLTASENNNNNDKEDNPYELPHDF</sequence>
<keyword evidence="5" id="KW-1185">Reference proteome</keyword>
<name>A0ABR3T324_9PEZI</name>
<proteinExistence type="predicted"/>
<feature type="compositionally biased region" description="Basic and acidic residues" evidence="1">
    <location>
        <begin position="373"/>
        <end position="386"/>
    </location>
</feature>
<dbReference type="Proteomes" id="UP001521184">
    <property type="component" value="Unassembled WGS sequence"/>
</dbReference>
<dbReference type="InterPro" id="IPR056019">
    <property type="entry name" value="DUF7598"/>
</dbReference>
<feature type="compositionally biased region" description="Low complexity" evidence="1">
    <location>
        <begin position="198"/>
        <end position="225"/>
    </location>
</feature>
<evidence type="ECO:0000313" key="4">
    <source>
        <dbReference type="EMBL" id="KAL1633716.1"/>
    </source>
</evidence>
<feature type="transmembrane region" description="Helical" evidence="2">
    <location>
        <begin position="90"/>
        <end position="109"/>
    </location>
</feature>
<feature type="transmembrane region" description="Helical" evidence="2">
    <location>
        <begin position="57"/>
        <end position="78"/>
    </location>
</feature>
<dbReference type="EMBL" id="JAKEKT020000147">
    <property type="protein sequence ID" value="KAL1633716.1"/>
    <property type="molecule type" value="Genomic_DNA"/>
</dbReference>
<feature type="compositionally biased region" description="Polar residues" evidence="1">
    <location>
        <begin position="303"/>
        <end position="314"/>
    </location>
</feature>
<accession>A0ABR3T324</accession>
<evidence type="ECO:0000256" key="2">
    <source>
        <dbReference type="SAM" id="Phobius"/>
    </source>
</evidence>
<organism evidence="4 5">
    <name type="scientific">Diplodia intermedia</name>
    <dbReference type="NCBI Taxonomy" id="856260"/>
    <lineage>
        <taxon>Eukaryota</taxon>
        <taxon>Fungi</taxon>
        <taxon>Dikarya</taxon>
        <taxon>Ascomycota</taxon>
        <taxon>Pezizomycotina</taxon>
        <taxon>Dothideomycetes</taxon>
        <taxon>Dothideomycetes incertae sedis</taxon>
        <taxon>Botryosphaeriales</taxon>
        <taxon>Botryosphaeriaceae</taxon>
        <taxon>Diplodia</taxon>
    </lineage>
</organism>